<dbReference type="UniPathway" id="UPA00204"/>
<dbReference type="PANTHER" id="PTHR43881:SF1">
    <property type="entry name" value="GAMMA-GLUTAMYLTRANSPEPTIDASE (AFU_ORTHOLOGUE AFUA_4G13580)"/>
    <property type="match status" value="1"/>
</dbReference>
<keyword evidence="6 7" id="KW-0808">Transferase</keyword>
<dbReference type="GO" id="GO:0006751">
    <property type="term" value="P:glutathione catabolic process"/>
    <property type="evidence" value="ECO:0007669"/>
    <property type="project" value="UniProtKB-UniRule"/>
</dbReference>
<evidence type="ECO:0000256" key="4">
    <source>
        <dbReference type="PIRSR" id="PIRSR600101-1"/>
    </source>
</evidence>
<dbReference type="InterPro" id="IPR029055">
    <property type="entry name" value="Ntn_hydrolases_N"/>
</dbReference>
<dbReference type="Gene3D" id="1.10.246.130">
    <property type="match status" value="1"/>
</dbReference>
<dbReference type="EC" id="3.4.19.13" evidence="6"/>
<reference evidence="7" key="1">
    <citation type="journal article" date="2020" name="mSystems">
        <title>Genome- and Community-Level Interaction Insights into Carbon Utilization and Element Cycling Functions of Hydrothermarchaeota in Hydrothermal Sediment.</title>
        <authorList>
            <person name="Zhou Z."/>
            <person name="Liu Y."/>
            <person name="Xu W."/>
            <person name="Pan J."/>
            <person name="Luo Z.H."/>
            <person name="Li M."/>
        </authorList>
    </citation>
    <scope>NUCLEOTIDE SEQUENCE [LARGE SCALE GENOMIC DNA]</scope>
    <source>
        <strain evidence="7">SpSt-210</strain>
    </source>
</reference>
<dbReference type="PRINTS" id="PR01210">
    <property type="entry name" value="GGTRANSPTASE"/>
</dbReference>
<dbReference type="InterPro" id="IPR043137">
    <property type="entry name" value="GGT_ssub_C"/>
</dbReference>
<evidence type="ECO:0000256" key="6">
    <source>
        <dbReference type="RuleBase" id="RU368036"/>
    </source>
</evidence>
<comment type="catalytic activity">
    <reaction evidence="1 6">
        <text>an S-substituted glutathione + H2O = an S-substituted L-cysteinylglycine + L-glutamate</text>
        <dbReference type="Rhea" id="RHEA:59468"/>
        <dbReference type="ChEBI" id="CHEBI:15377"/>
        <dbReference type="ChEBI" id="CHEBI:29985"/>
        <dbReference type="ChEBI" id="CHEBI:90779"/>
        <dbReference type="ChEBI" id="CHEBI:143103"/>
        <dbReference type="EC" id="3.4.19.13"/>
    </reaction>
</comment>
<name>A0A831X8Q2_9BACT</name>
<dbReference type="GO" id="GO:0103068">
    <property type="term" value="F:leukotriene C4 gamma-glutamyl transferase activity"/>
    <property type="evidence" value="ECO:0007669"/>
    <property type="project" value="UniProtKB-EC"/>
</dbReference>
<dbReference type="InterPro" id="IPR043138">
    <property type="entry name" value="GGT_lsub"/>
</dbReference>
<dbReference type="EC" id="2.3.2.2" evidence="6"/>
<keyword evidence="6 7" id="KW-0012">Acyltransferase</keyword>
<dbReference type="AlphaFoldDB" id="A0A831X8Q2"/>
<dbReference type="Pfam" id="PF01019">
    <property type="entry name" value="G_glu_transpept"/>
    <property type="match status" value="1"/>
</dbReference>
<keyword evidence="6" id="KW-0317">Glutathione biosynthesis</keyword>
<dbReference type="PANTHER" id="PTHR43881">
    <property type="entry name" value="GAMMA-GLUTAMYLTRANSPEPTIDASE (AFU_ORTHOLOGUE AFUA_4G13580)"/>
    <property type="match status" value="1"/>
</dbReference>
<dbReference type="InterPro" id="IPR052896">
    <property type="entry name" value="GGT-like_enzyme"/>
</dbReference>
<comment type="catalytic activity">
    <reaction evidence="2 6">
        <text>glutathione + H2O = L-cysteinylglycine + L-glutamate</text>
        <dbReference type="Rhea" id="RHEA:28807"/>
        <dbReference type="ChEBI" id="CHEBI:15377"/>
        <dbReference type="ChEBI" id="CHEBI:29985"/>
        <dbReference type="ChEBI" id="CHEBI:57925"/>
        <dbReference type="ChEBI" id="CHEBI:61694"/>
        <dbReference type="EC" id="3.4.19.13"/>
    </reaction>
</comment>
<protein>
    <recommendedName>
        <fullName evidence="6">Glutathione hydrolase proenzyme</fullName>
        <ecNumber evidence="6">2.3.2.2</ecNumber>
        <ecNumber evidence="6">3.4.19.13</ecNumber>
    </recommendedName>
    <component>
        <recommendedName>
            <fullName evidence="6">Glutathione hydrolase large chain</fullName>
        </recommendedName>
    </component>
    <component>
        <recommendedName>
            <fullName evidence="6">Glutathione hydrolase small chain</fullName>
        </recommendedName>
    </component>
</protein>
<organism evidence="7">
    <name type="scientific">Thermorudis peleae</name>
    <dbReference type="NCBI Taxonomy" id="1382356"/>
    <lineage>
        <taxon>Bacteria</taxon>
        <taxon>Pseudomonadati</taxon>
        <taxon>Thermomicrobiota</taxon>
        <taxon>Thermomicrobia</taxon>
        <taxon>Thermomicrobia incertae sedis</taxon>
        <taxon>Thermorudis</taxon>
    </lineage>
</organism>
<accession>A0A831X8Q2</accession>
<keyword evidence="6" id="KW-0378">Hydrolase</keyword>
<feature type="binding site" evidence="5">
    <location>
        <position position="461"/>
    </location>
    <ligand>
        <name>L-glutamate</name>
        <dbReference type="ChEBI" id="CHEBI:29985"/>
    </ligand>
</feature>
<evidence type="ECO:0000313" key="7">
    <source>
        <dbReference type="EMBL" id="HEG91435.1"/>
    </source>
</evidence>
<evidence type="ECO:0000256" key="1">
    <source>
        <dbReference type="ARBA" id="ARBA00001049"/>
    </source>
</evidence>
<evidence type="ECO:0000256" key="3">
    <source>
        <dbReference type="ARBA" id="ARBA00047417"/>
    </source>
</evidence>
<dbReference type="EMBL" id="DSIY01000200">
    <property type="protein sequence ID" value="HEG91435.1"/>
    <property type="molecule type" value="Genomic_DNA"/>
</dbReference>
<comment type="PTM">
    <text evidence="6">Cleaved by autocatalysis into a large and a small subunit.</text>
</comment>
<dbReference type="Gene3D" id="3.60.20.40">
    <property type="match status" value="1"/>
</dbReference>
<dbReference type="GO" id="GO:0006750">
    <property type="term" value="P:glutathione biosynthetic process"/>
    <property type="evidence" value="ECO:0007669"/>
    <property type="project" value="UniProtKB-KW"/>
</dbReference>
<dbReference type="GO" id="GO:0036374">
    <property type="term" value="F:glutathione hydrolase activity"/>
    <property type="evidence" value="ECO:0007669"/>
    <property type="project" value="UniProtKB-UniRule"/>
</dbReference>
<comment type="similarity">
    <text evidence="6">Belongs to the gamma-glutamyltransferase family.</text>
</comment>
<comment type="pathway">
    <text evidence="6">Sulfur metabolism; glutathione metabolism.</text>
</comment>
<dbReference type="SUPFAM" id="SSF56235">
    <property type="entry name" value="N-terminal nucleophile aminohydrolases (Ntn hydrolases)"/>
    <property type="match status" value="1"/>
</dbReference>
<feature type="active site" description="Nucleophile" evidence="4">
    <location>
        <position position="378"/>
    </location>
</feature>
<evidence type="ECO:0000256" key="2">
    <source>
        <dbReference type="ARBA" id="ARBA00001089"/>
    </source>
</evidence>
<proteinExistence type="inferred from homology"/>
<sequence length="560" mass="59682">MAGGTTSALGRREGALMAWPNLGLAHRPAVTGARGAVASAHPLASLAGLTMLQQGGNAIDAAVAIAATLNVVEPFMSGAGGVGYMVITTPGATAPVVLDYTGRAPAAATPDAFAEEGSKDDGIRSPLVPGAVAGWLAALERYGSLDRATVFAPAIYYAEHGFPMTIKGHWFFSQWVERLRRWETSSRAYLHDGEAPQPGAILRQPDLARTFRLIVEGGVEVFYRGPIGAEIARFSQAHGGLLTEADLATYEPAWLEPISTDYRGYRVFCPPPPCSGIQYLITLNILEGFDLAAMGQGSADHIHYLAEAMKLAVADRATYAAAPNPPVASLLSKEYAALRRRLIDPERAGYSGGERFTSTKHPREILPGSPESILRESTTHFVAIDAAGNAVACTQTLGGPFGCGIVHGNTGLALNNFAHWFDLDPASPNVIAPNKKVEMCLSPSQVWRDGRLFLMVGTPGSFGIMETTPQMIINVLDHGFSIQAAIEAPRFRTLTGTELAIENRIDPAVVEELRRRGHDVQLLEPWTPFVGGGQGILIDPDTGAFFAGADPRRDGYALAF</sequence>
<comment type="catalytic activity">
    <reaction evidence="3 6">
        <text>an N-terminal (5-L-glutamyl)-[peptide] + an alpha-amino acid = 5-L-glutamyl amino acid + an N-terminal L-alpha-aminoacyl-[peptide]</text>
        <dbReference type="Rhea" id="RHEA:23904"/>
        <dbReference type="Rhea" id="RHEA-COMP:9780"/>
        <dbReference type="Rhea" id="RHEA-COMP:9795"/>
        <dbReference type="ChEBI" id="CHEBI:77644"/>
        <dbReference type="ChEBI" id="CHEBI:78597"/>
        <dbReference type="ChEBI" id="CHEBI:78599"/>
        <dbReference type="ChEBI" id="CHEBI:78608"/>
        <dbReference type="EC" id="2.3.2.2"/>
    </reaction>
</comment>
<dbReference type="NCBIfam" id="TIGR00066">
    <property type="entry name" value="g_glut_trans"/>
    <property type="match status" value="1"/>
</dbReference>
<dbReference type="InterPro" id="IPR000101">
    <property type="entry name" value="GGT_peptidase"/>
</dbReference>
<keyword evidence="6" id="KW-0865">Zymogen</keyword>
<gene>
    <name evidence="7" type="primary">ggt</name>
    <name evidence="7" type="ORF">ENP34_08330</name>
</gene>
<comment type="subunit">
    <text evidence="6">This enzyme consists of two polypeptide chains, which are synthesized in precursor form from a single polypeptide.</text>
</comment>
<comment type="caution">
    <text evidence="7">The sequence shown here is derived from an EMBL/GenBank/DDBJ whole genome shotgun (WGS) entry which is preliminary data.</text>
</comment>
<evidence type="ECO:0000256" key="5">
    <source>
        <dbReference type="PIRSR" id="PIRSR600101-2"/>
    </source>
</evidence>